<evidence type="ECO:0000313" key="3">
    <source>
        <dbReference type="Proteomes" id="UP000199649"/>
    </source>
</evidence>
<dbReference type="STRING" id="684552.SAMN04489719_1745"/>
<feature type="compositionally biased region" description="Low complexity" evidence="1">
    <location>
        <begin position="98"/>
        <end position="120"/>
    </location>
</feature>
<evidence type="ECO:0000313" key="2">
    <source>
        <dbReference type="EMBL" id="SDS18820.1"/>
    </source>
</evidence>
<feature type="compositionally biased region" description="Low complexity" evidence="1">
    <location>
        <begin position="71"/>
        <end position="90"/>
    </location>
</feature>
<reference evidence="3" key="1">
    <citation type="submission" date="2016-10" db="EMBL/GenBank/DDBJ databases">
        <authorList>
            <person name="Varghese N."/>
            <person name="Submissions S."/>
        </authorList>
    </citation>
    <scope>NUCLEOTIDE SEQUENCE [LARGE SCALE GENOMIC DNA]</scope>
    <source>
        <strain evidence="3">DSM 22965</strain>
    </source>
</reference>
<dbReference type="Proteomes" id="UP000199649">
    <property type="component" value="Chromosome I"/>
</dbReference>
<gene>
    <name evidence="2" type="ORF">SAMN04489719_1745</name>
</gene>
<organism evidence="2 3">
    <name type="scientific">Agrococcus carbonis</name>
    <dbReference type="NCBI Taxonomy" id="684552"/>
    <lineage>
        <taxon>Bacteria</taxon>
        <taxon>Bacillati</taxon>
        <taxon>Actinomycetota</taxon>
        <taxon>Actinomycetes</taxon>
        <taxon>Micrococcales</taxon>
        <taxon>Microbacteriaceae</taxon>
        <taxon>Agrococcus</taxon>
    </lineage>
</organism>
<dbReference type="EMBL" id="LT629734">
    <property type="protein sequence ID" value="SDS18820.1"/>
    <property type="molecule type" value="Genomic_DNA"/>
</dbReference>
<dbReference type="AlphaFoldDB" id="A0A1H1Q609"/>
<sequence length="120" mass="11346">MEGMKRSQWILAGTAGALSIAVLSAGAMSMASALQVRDASGAPVAGAEIRGVAVSAVDAAIGKAGQADGIVAPTPTSTPTATTPAAASVPEPEPAQAPAPADSAPSPVSIASPVSAASND</sequence>
<keyword evidence="3" id="KW-1185">Reference proteome</keyword>
<name>A0A1H1Q609_9MICO</name>
<accession>A0A1H1Q609</accession>
<feature type="region of interest" description="Disordered" evidence="1">
    <location>
        <begin position="65"/>
        <end position="120"/>
    </location>
</feature>
<proteinExistence type="predicted"/>
<protein>
    <submittedName>
        <fullName evidence="2">Pilus assembly protein FimV</fullName>
    </submittedName>
</protein>
<evidence type="ECO:0000256" key="1">
    <source>
        <dbReference type="SAM" id="MobiDB-lite"/>
    </source>
</evidence>